<feature type="transmembrane region" description="Helical" evidence="6">
    <location>
        <begin position="153"/>
        <end position="172"/>
    </location>
</feature>
<dbReference type="InterPro" id="IPR003740">
    <property type="entry name" value="YitT"/>
</dbReference>
<dbReference type="KEGG" id="saco:SAME_02365"/>
<evidence type="ECO:0000256" key="4">
    <source>
        <dbReference type="ARBA" id="ARBA00022989"/>
    </source>
</evidence>
<dbReference type="CDD" id="cd16380">
    <property type="entry name" value="YitT_C"/>
    <property type="match status" value="1"/>
</dbReference>
<feature type="transmembrane region" description="Helical" evidence="6">
    <location>
        <begin position="80"/>
        <end position="98"/>
    </location>
</feature>
<evidence type="ECO:0000256" key="1">
    <source>
        <dbReference type="ARBA" id="ARBA00004651"/>
    </source>
</evidence>
<dbReference type="InterPro" id="IPR019264">
    <property type="entry name" value="DUF2179"/>
</dbReference>
<accession>A0A239XMC1</accession>
<dbReference type="PANTHER" id="PTHR33545:SF10">
    <property type="entry name" value="UPF0750 MEMBRANE PROTEIN YPJC"/>
    <property type="match status" value="1"/>
</dbReference>
<gene>
    <name evidence="8" type="ORF">SAMEA4504048_02365</name>
</gene>
<dbReference type="InterPro" id="IPR051461">
    <property type="entry name" value="UPF0750_membrane"/>
</dbReference>
<evidence type="ECO:0000256" key="6">
    <source>
        <dbReference type="SAM" id="Phobius"/>
    </source>
</evidence>
<evidence type="ECO:0000259" key="7">
    <source>
        <dbReference type="Pfam" id="PF10035"/>
    </source>
</evidence>
<keyword evidence="2" id="KW-1003">Cell membrane</keyword>
<dbReference type="PIRSF" id="PIRSF006483">
    <property type="entry name" value="Membrane_protein_YitT"/>
    <property type="match status" value="1"/>
</dbReference>
<dbReference type="PANTHER" id="PTHR33545">
    <property type="entry name" value="UPF0750 MEMBRANE PROTEIN YITT-RELATED"/>
    <property type="match status" value="1"/>
</dbReference>
<dbReference type="Pfam" id="PF10035">
    <property type="entry name" value="DUF2179"/>
    <property type="match status" value="1"/>
</dbReference>
<feature type="domain" description="DUF2179" evidence="7">
    <location>
        <begin position="224"/>
        <end position="276"/>
    </location>
</feature>
<dbReference type="InterPro" id="IPR015867">
    <property type="entry name" value="N-reg_PII/ATP_PRibTrfase_C"/>
</dbReference>
<reference evidence="8 9" key="1">
    <citation type="submission" date="2017-06" db="EMBL/GenBank/DDBJ databases">
        <authorList>
            <consortium name="Pathogen Informatics"/>
        </authorList>
    </citation>
    <scope>NUCLEOTIDE SEQUENCE [LARGE SCALE GENOMIC DNA]</scope>
    <source>
        <strain evidence="8 9">NCTC11291</strain>
    </source>
</reference>
<comment type="subcellular location">
    <subcellularLocation>
        <location evidence="1">Cell membrane</location>
        <topology evidence="1">Multi-pass membrane protein</topology>
    </subcellularLocation>
</comment>
<feature type="transmembrane region" description="Helical" evidence="6">
    <location>
        <begin position="110"/>
        <end position="132"/>
    </location>
</feature>
<keyword evidence="4 6" id="KW-1133">Transmembrane helix</keyword>
<protein>
    <submittedName>
        <fullName evidence="8">Transporter</fullName>
    </submittedName>
</protein>
<evidence type="ECO:0000256" key="3">
    <source>
        <dbReference type="ARBA" id="ARBA00022692"/>
    </source>
</evidence>
<evidence type="ECO:0000313" key="9">
    <source>
        <dbReference type="Proteomes" id="UP000215144"/>
    </source>
</evidence>
<evidence type="ECO:0000313" key="8">
    <source>
        <dbReference type="EMBL" id="SNV47500.1"/>
    </source>
</evidence>
<keyword evidence="5 6" id="KW-0472">Membrane</keyword>
<feature type="transmembrane region" description="Helical" evidence="6">
    <location>
        <begin position="42"/>
        <end position="68"/>
    </location>
</feature>
<dbReference type="Pfam" id="PF02588">
    <property type="entry name" value="YitT_membrane"/>
    <property type="match status" value="1"/>
</dbReference>
<dbReference type="AlphaFoldDB" id="A0A239XMC1"/>
<dbReference type="EMBL" id="LT906454">
    <property type="protein sequence ID" value="SNV47500.1"/>
    <property type="molecule type" value="Genomic_DNA"/>
</dbReference>
<evidence type="ECO:0000256" key="5">
    <source>
        <dbReference type="ARBA" id="ARBA00023136"/>
    </source>
</evidence>
<sequence>MKFRWHLSDSIHLIWITLGVSLYTFGFVNFNMANHLAEGGVAGITLILHALFGIDPAWATLLINLPLFVLGARVFGKKSLLLTIYGTVAMSFFIGFWQKIPVNLGLQDDMMLVAIVAGIFSGIGSGIVFRFGATTGGTDIIGRVLEERTGMKLGQTLLLIDVVVLASSLVYIDLKHMLYTLIASFVFSQVLTVVQNGGYIVRGMLIITKESDKAAAAILQEINRGVTYLQGKGAYTGRGFDVLYVVLNPNEVRDVKDILAELDPDAFISVLNIDEVVSSDFKIRRKNYDKK</sequence>
<dbReference type="Proteomes" id="UP000215144">
    <property type="component" value="Chromosome 1"/>
</dbReference>
<name>A0A239XMC1_STRAI</name>
<dbReference type="GO" id="GO:0005886">
    <property type="term" value="C:plasma membrane"/>
    <property type="evidence" value="ECO:0007669"/>
    <property type="project" value="UniProtKB-SubCell"/>
</dbReference>
<organism evidence="8 9">
    <name type="scientific">Streptococcus acidominimus</name>
    <dbReference type="NCBI Taxonomy" id="1326"/>
    <lineage>
        <taxon>Bacteria</taxon>
        <taxon>Bacillati</taxon>
        <taxon>Bacillota</taxon>
        <taxon>Bacilli</taxon>
        <taxon>Lactobacillales</taxon>
        <taxon>Streptococcaceae</taxon>
        <taxon>Streptococcus</taxon>
    </lineage>
</organism>
<keyword evidence="3 6" id="KW-0812">Transmembrane</keyword>
<evidence type="ECO:0000256" key="2">
    <source>
        <dbReference type="ARBA" id="ARBA00022475"/>
    </source>
</evidence>
<dbReference type="OrthoDB" id="1758221at2"/>
<proteinExistence type="predicted"/>
<dbReference type="RefSeq" id="WP_017769074.1">
    <property type="nucleotide sequence ID" value="NZ_LT906454.1"/>
</dbReference>
<feature type="transmembrane region" description="Helical" evidence="6">
    <location>
        <begin position="178"/>
        <end position="201"/>
    </location>
</feature>
<dbReference type="Gene3D" id="3.30.70.120">
    <property type="match status" value="1"/>
</dbReference>
<feature type="transmembrane region" description="Helical" evidence="6">
    <location>
        <begin position="12"/>
        <end position="30"/>
    </location>
</feature>